<protein>
    <recommendedName>
        <fullName evidence="4">Transposable element protein</fullName>
    </recommendedName>
</protein>
<sequence length="302" mass="34631">MGLVDIAAKLNRTKSYGGVVNVVTVRKYENKGAPKSGIKKQSQSQKNNPLGVTPTTKFKCYFCQEECHMKKNCHNYKKWFEKNKNKGNKELAIVSFESNLVDIPSDSWWLDTDREGEYYGHLDEGGRRAGPFARYLQDNGIDAQYTTPGTSQHNIVAKRRNRTLKDMFIEYEENAIGNGDFIFEEEGDVAVIENDEQDVTSLIPLSETVLEPHQFEEPVDQQEQPVKNPELDNPQEPVQPRRSDRPRRPTANSNYVYLQKADFDIGDEADPTSFKENIESQNADKWREAMLNELESMKNNQV</sequence>
<accession>A0AAD5F1V0</accession>
<evidence type="ECO:0008006" key="4">
    <source>
        <dbReference type="Google" id="ProtNLM"/>
    </source>
</evidence>
<keyword evidence="3" id="KW-1185">Reference proteome</keyword>
<dbReference type="InterPro" id="IPR012337">
    <property type="entry name" value="RNaseH-like_sf"/>
</dbReference>
<dbReference type="Proteomes" id="UP001054821">
    <property type="component" value="Chromosome 1"/>
</dbReference>
<dbReference type="AlphaFoldDB" id="A0AAD5F1V0"/>
<gene>
    <name evidence="2" type="ORF">L3X38_003397</name>
</gene>
<dbReference type="SUPFAM" id="SSF53098">
    <property type="entry name" value="Ribonuclease H-like"/>
    <property type="match status" value="1"/>
</dbReference>
<dbReference type="EMBL" id="JAJFAZ020000001">
    <property type="protein sequence ID" value="KAI5350506.1"/>
    <property type="molecule type" value="Genomic_DNA"/>
</dbReference>
<dbReference type="InterPro" id="IPR036397">
    <property type="entry name" value="RNaseH_sf"/>
</dbReference>
<organism evidence="2 3">
    <name type="scientific">Prunus dulcis</name>
    <name type="common">Almond</name>
    <name type="synonym">Amygdalus dulcis</name>
    <dbReference type="NCBI Taxonomy" id="3755"/>
    <lineage>
        <taxon>Eukaryota</taxon>
        <taxon>Viridiplantae</taxon>
        <taxon>Streptophyta</taxon>
        <taxon>Embryophyta</taxon>
        <taxon>Tracheophyta</taxon>
        <taxon>Spermatophyta</taxon>
        <taxon>Magnoliopsida</taxon>
        <taxon>eudicotyledons</taxon>
        <taxon>Gunneridae</taxon>
        <taxon>Pentapetalae</taxon>
        <taxon>rosids</taxon>
        <taxon>fabids</taxon>
        <taxon>Rosales</taxon>
        <taxon>Rosaceae</taxon>
        <taxon>Amygdaloideae</taxon>
        <taxon>Amygdaleae</taxon>
        <taxon>Prunus</taxon>
    </lineage>
</organism>
<feature type="region of interest" description="Disordered" evidence="1">
    <location>
        <begin position="216"/>
        <end position="281"/>
    </location>
</feature>
<name>A0AAD5F1V0_PRUDU</name>
<comment type="caution">
    <text evidence="2">The sequence shown here is derived from an EMBL/GenBank/DDBJ whole genome shotgun (WGS) entry which is preliminary data.</text>
</comment>
<evidence type="ECO:0000313" key="3">
    <source>
        <dbReference type="Proteomes" id="UP001054821"/>
    </source>
</evidence>
<dbReference type="Gene3D" id="3.30.420.10">
    <property type="entry name" value="Ribonuclease H-like superfamily/Ribonuclease H"/>
    <property type="match status" value="1"/>
</dbReference>
<proteinExistence type="predicted"/>
<evidence type="ECO:0000313" key="2">
    <source>
        <dbReference type="EMBL" id="KAI5350506.1"/>
    </source>
</evidence>
<evidence type="ECO:0000256" key="1">
    <source>
        <dbReference type="SAM" id="MobiDB-lite"/>
    </source>
</evidence>
<reference evidence="2 3" key="1">
    <citation type="journal article" date="2022" name="G3 (Bethesda)">
        <title>Whole-genome sequence and methylome profiling of the almond [Prunus dulcis (Mill.) D.A. Webb] cultivar 'Nonpareil'.</title>
        <authorList>
            <person name="D'Amico-Willman K.M."/>
            <person name="Ouma W.Z."/>
            <person name="Meulia T."/>
            <person name="Sideli G.M."/>
            <person name="Gradziel T.M."/>
            <person name="Fresnedo-Ramirez J."/>
        </authorList>
    </citation>
    <scope>NUCLEOTIDE SEQUENCE [LARGE SCALE GENOMIC DNA]</scope>
    <source>
        <strain evidence="2">Clone GOH B32 T37-40</strain>
    </source>
</reference>
<dbReference type="GO" id="GO:0003676">
    <property type="term" value="F:nucleic acid binding"/>
    <property type="evidence" value="ECO:0007669"/>
    <property type="project" value="InterPro"/>
</dbReference>